<protein>
    <recommendedName>
        <fullName evidence="2">Pyridinium-3,5-bisthiocarboxylic acid mononucleotide nickel insertion protein</fullName>
        <shortName evidence="2">P2TMN nickel insertion protein</shortName>
        <ecNumber evidence="2">4.99.1.12</ecNumber>
    </recommendedName>
    <alternativeName>
        <fullName evidence="2">Nickel-pincer cofactor biosynthesis protein LarC</fullName>
    </alternativeName>
</protein>
<keyword evidence="2" id="KW-0456">Lyase</keyword>
<dbReference type="NCBIfam" id="TIGR00299">
    <property type="entry name" value="nickel pincer cofactor biosynthesis protein LarC"/>
    <property type="match status" value="1"/>
</dbReference>
<dbReference type="PANTHER" id="PTHR36566:SF1">
    <property type="entry name" value="PYRIDINIUM-3,5-BISTHIOCARBOXYLIC ACID MONONUCLEOTIDE NICKEL INSERTION PROTEIN"/>
    <property type="match status" value="1"/>
</dbReference>
<dbReference type="HAMAP" id="MF_01074">
    <property type="entry name" value="LarC"/>
    <property type="match status" value="1"/>
</dbReference>
<keyword evidence="4" id="KW-1185">Reference proteome</keyword>
<organism evidence="3 4">
    <name type="scientific">Thermosinus carboxydivorans Nor1</name>
    <dbReference type="NCBI Taxonomy" id="401526"/>
    <lineage>
        <taxon>Bacteria</taxon>
        <taxon>Bacillati</taxon>
        <taxon>Bacillota</taxon>
        <taxon>Negativicutes</taxon>
        <taxon>Selenomonadales</taxon>
        <taxon>Sporomusaceae</taxon>
        <taxon>Thermosinus</taxon>
    </lineage>
</organism>
<dbReference type="EC" id="4.99.1.12" evidence="2"/>
<dbReference type="Gene3D" id="3.30.70.1380">
    <property type="entry name" value="Transcriptional regulatory protein pf0864 domain like"/>
    <property type="match status" value="1"/>
</dbReference>
<dbReference type="Pfam" id="PF01969">
    <property type="entry name" value="Ni_insertion"/>
    <property type="match status" value="1"/>
</dbReference>
<dbReference type="EMBL" id="AAWL01000003">
    <property type="protein sequence ID" value="EAX48457.1"/>
    <property type="molecule type" value="Genomic_DNA"/>
</dbReference>
<evidence type="ECO:0000256" key="1">
    <source>
        <dbReference type="ARBA" id="ARBA00022596"/>
    </source>
</evidence>
<evidence type="ECO:0000313" key="4">
    <source>
        <dbReference type="Proteomes" id="UP000005139"/>
    </source>
</evidence>
<dbReference type="GO" id="GO:0016829">
    <property type="term" value="F:lyase activity"/>
    <property type="evidence" value="ECO:0007669"/>
    <property type="project" value="UniProtKB-UniRule"/>
</dbReference>
<dbReference type="PANTHER" id="PTHR36566">
    <property type="entry name" value="NICKEL INSERTION PROTEIN-RELATED"/>
    <property type="match status" value="1"/>
</dbReference>
<dbReference type="OrthoDB" id="9765625at2"/>
<dbReference type="RefSeq" id="WP_007288705.1">
    <property type="nucleotide sequence ID" value="NZ_AAWL01000003.1"/>
</dbReference>
<accession>A1HNV5</accession>
<dbReference type="eggNOG" id="COG1641">
    <property type="taxonomic scope" value="Bacteria"/>
</dbReference>
<gene>
    <name evidence="2" type="primary">larC</name>
    <name evidence="3" type="ORF">TcarDRAFT_2407</name>
</gene>
<dbReference type="Proteomes" id="UP000005139">
    <property type="component" value="Unassembled WGS sequence"/>
</dbReference>
<name>A1HNV5_9FIRM</name>
<comment type="caution">
    <text evidence="3">The sequence shown here is derived from an EMBL/GenBank/DDBJ whole genome shotgun (WGS) entry which is preliminary data.</text>
</comment>
<dbReference type="GO" id="GO:0051604">
    <property type="term" value="P:protein maturation"/>
    <property type="evidence" value="ECO:0007669"/>
    <property type="project" value="UniProtKB-UniRule"/>
</dbReference>
<dbReference type="InterPro" id="IPR002822">
    <property type="entry name" value="Ni_insertion"/>
</dbReference>
<reference evidence="3 4" key="2">
    <citation type="submission" date="2007-01" db="EMBL/GenBank/DDBJ databases">
        <title>Sequencing of the draft genome and assembly of Thermosinus carboxydivorans Nor1.</title>
        <authorList>
            <consortium name="US DOE Joint Genome Institute (JGI-PGF)"/>
            <person name="Copeland A."/>
            <person name="Lucas S."/>
            <person name="Lapidus A."/>
            <person name="Barry K."/>
            <person name="Glavina del Rio T."/>
            <person name="Dalin E."/>
            <person name="Tice H."/>
            <person name="Bruce D."/>
            <person name="Pitluck S."/>
            <person name="Richardson P."/>
        </authorList>
    </citation>
    <scope>NUCLEOTIDE SEQUENCE [LARGE SCALE GENOMIC DNA]</scope>
    <source>
        <strain evidence="3 4">Nor1</strain>
    </source>
</reference>
<keyword evidence="1 2" id="KW-0533">Nickel</keyword>
<evidence type="ECO:0000313" key="3">
    <source>
        <dbReference type="EMBL" id="EAX48457.1"/>
    </source>
</evidence>
<comment type="similarity">
    <text evidence="2">Belongs to the LarC family.</text>
</comment>
<evidence type="ECO:0000256" key="2">
    <source>
        <dbReference type="HAMAP-Rule" id="MF_01074"/>
    </source>
</evidence>
<dbReference type="GO" id="GO:0016151">
    <property type="term" value="F:nickel cation binding"/>
    <property type="evidence" value="ECO:0007669"/>
    <property type="project" value="UniProtKB-UniRule"/>
</dbReference>
<proteinExistence type="inferred from homology"/>
<comment type="function">
    <text evidence="2">Involved in the biosynthesis of a nickel-pincer cofactor ((SCS)Ni(II) pincer complex). Binds Ni(2+), and functions in nickel delivery to pyridinium-3,5-bisthiocarboxylic acid mononucleotide (P2TMN), to form the mature cofactor. Is thus probably required for the activation of nickel-pincer cofactor-dependent enzymes.</text>
</comment>
<sequence length="394" mass="43561">MKAIYLDCFSGISGNMMIGALLDAGLPIEHLQTELAKLDISGYKLINKDIVKKGIRARYFNVEFRQWFQPSRNFGDIQKIIKKSSLATSIKEQAEAIFARLAEAEAKVHGTSVDKVHFHEVGAIDSIIDVVGTVIGLEYLGIKHVFASALHVGSGYVKCDHGLMPVPAPATAELLQGIPFYSDKIKGELVTPTGAALVASLVQEFGTLPVYMKTERVAYGAGSMDLDIPNVLRVYVGTVQMLAQGQKAKLVETNIDDLNPQLYGYVMERLFAVGAYDVYLTPVNMKKNRPGTKLTVITAADKLNEIIRIILTETSTLGVRVFECDSFHVAREIVKVDTPWGEVRVKIGKMDEQIINVAPEYEDCRMIAEKHNIPLKAIHAYVLGRCKMFTDELL</sequence>
<comment type="catalytic activity">
    <reaction evidence="2">
        <text>Ni(II)-pyridinium-3,5-bisthiocarboxylate mononucleotide = pyridinium-3,5-bisthiocarboxylate mononucleotide + Ni(2+)</text>
        <dbReference type="Rhea" id="RHEA:54784"/>
        <dbReference type="ChEBI" id="CHEBI:49786"/>
        <dbReference type="ChEBI" id="CHEBI:137372"/>
        <dbReference type="ChEBI" id="CHEBI:137373"/>
        <dbReference type="EC" id="4.99.1.12"/>
    </reaction>
</comment>
<dbReference type="Gene3D" id="3.10.20.300">
    <property type="entry name" value="mk0293 like domain"/>
    <property type="match status" value="1"/>
</dbReference>
<dbReference type="AlphaFoldDB" id="A1HNV5"/>
<reference evidence="3 4" key="1">
    <citation type="submission" date="2007-01" db="EMBL/GenBank/DDBJ databases">
        <title>Annotation of the draft genome assembly of Thermosinus carboxydivorans Nor1.</title>
        <authorList>
            <consortium name="US DOE Joint Genome Institute (JGI-ORNL)"/>
            <person name="Larimer F."/>
            <person name="Land M."/>
            <person name="Hauser L."/>
        </authorList>
    </citation>
    <scope>NUCLEOTIDE SEQUENCE [LARGE SCALE GENOMIC DNA]</scope>
    <source>
        <strain evidence="3 4">Nor1</strain>
    </source>
</reference>